<keyword evidence="2" id="KW-1185">Reference proteome</keyword>
<dbReference type="Proteomes" id="UP001140510">
    <property type="component" value="Unassembled WGS sequence"/>
</dbReference>
<sequence>MEPKPKKNQAKISSDQRKIPKFLDDFIKDQKLVWKRSFDPDDVDAANIAYVTVDQGYYQQAGLVANIFGILGLRPSDLVALTV</sequence>
<evidence type="ECO:0000313" key="1">
    <source>
        <dbReference type="EMBL" id="KAJ4405483.1"/>
    </source>
</evidence>
<name>A0A9W8ZDA0_9PLEO</name>
<protein>
    <submittedName>
        <fullName evidence="1">Uncharacterized protein</fullName>
    </submittedName>
</protein>
<evidence type="ECO:0000313" key="2">
    <source>
        <dbReference type="Proteomes" id="UP001140510"/>
    </source>
</evidence>
<dbReference type="AlphaFoldDB" id="A0A9W8ZDA0"/>
<organism evidence="1 2">
    <name type="scientific">Didymella pomorum</name>
    <dbReference type="NCBI Taxonomy" id="749634"/>
    <lineage>
        <taxon>Eukaryota</taxon>
        <taxon>Fungi</taxon>
        <taxon>Dikarya</taxon>
        <taxon>Ascomycota</taxon>
        <taxon>Pezizomycotina</taxon>
        <taxon>Dothideomycetes</taxon>
        <taxon>Pleosporomycetidae</taxon>
        <taxon>Pleosporales</taxon>
        <taxon>Pleosporineae</taxon>
        <taxon>Didymellaceae</taxon>
        <taxon>Didymella</taxon>
    </lineage>
</organism>
<accession>A0A9W8ZDA0</accession>
<reference evidence="1" key="1">
    <citation type="submission" date="2022-10" db="EMBL/GenBank/DDBJ databases">
        <title>Tapping the CABI collections for fungal endophytes: first genome assemblies for Collariella, Neodidymelliopsis, Ascochyta clinopodiicola, Didymella pomorum, Didymosphaeria variabile, Neocosmospora piperis and Neocucurbitaria cava.</title>
        <authorList>
            <person name="Hill R."/>
        </authorList>
    </citation>
    <scope>NUCLEOTIDE SEQUENCE</scope>
    <source>
        <strain evidence="1">IMI 355091</strain>
    </source>
</reference>
<dbReference type="EMBL" id="JAPEVA010000034">
    <property type="protein sequence ID" value="KAJ4405483.1"/>
    <property type="molecule type" value="Genomic_DNA"/>
</dbReference>
<proteinExistence type="predicted"/>
<gene>
    <name evidence="1" type="ORF">N0V91_005223</name>
</gene>
<comment type="caution">
    <text evidence="1">The sequence shown here is derived from an EMBL/GenBank/DDBJ whole genome shotgun (WGS) entry which is preliminary data.</text>
</comment>